<keyword evidence="2" id="KW-1185">Reference proteome</keyword>
<reference evidence="1 2" key="1">
    <citation type="submission" date="2020-08" db="EMBL/GenBank/DDBJ databases">
        <title>Genomic Encyclopedia of Type Strains, Phase III (KMG-III): the genomes of soil and plant-associated and newly described type strains.</title>
        <authorList>
            <person name="Whitman W."/>
        </authorList>
    </citation>
    <scope>NUCLEOTIDE SEQUENCE [LARGE SCALE GENOMIC DNA]</scope>
    <source>
        <strain evidence="1 2">CECT 3266</strain>
    </source>
</reference>
<dbReference type="EMBL" id="JACHJH010000002">
    <property type="protein sequence ID" value="MBB4892151.1"/>
    <property type="molecule type" value="Genomic_DNA"/>
</dbReference>
<keyword evidence="1" id="KW-0689">Ribosomal protein</keyword>
<proteinExistence type="predicted"/>
<gene>
    <name evidence="1" type="ORF">FHS39_001162</name>
</gene>
<evidence type="ECO:0000313" key="2">
    <source>
        <dbReference type="Proteomes" id="UP000556084"/>
    </source>
</evidence>
<dbReference type="GO" id="GO:0005840">
    <property type="term" value="C:ribosome"/>
    <property type="evidence" value="ECO:0007669"/>
    <property type="project" value="UniProtKB-KW"/>
</dbReference>
<protein>
    <submittedName>
        <fullName evidence="1">Ribosomal protein L7/L12</fullName>
    </submittedName>
</protein>
<name>A0A7W7LM46_9ACTN</name>
<comment type="caution">
    <text evidence="1">The sequence shown here is derived from an EMBL/GenBank/DDBJ whole genome shotgun (WGS) entry which is preliminary data.</text>
</comment>
<dbReference type="AlphaFoldDB" id="A0A7W7LM46"/>
<dbReference type="Proteomes" id="UP000556084">
    <property type="component" value="Unassembled WGS sequence"/>
</dbReference>
<keyword evidence="1" id="KW-0687">Ribonucleoprotein</keyword>
<accession>A0A7W7LM46</accession>
<sequence>MCIDERTPELDQVTALVRDGKKVQAIKANREATGAT</sequence>
<organism evidence="1 2">
    <name type="scientific">Streptomyces olivoverticillatus</name>
    <dbReference type="NCBI Taxonomy" id="66427"/>
    <lineage>
        <taxon>Bacteria</taxon>
        <taxon>Bacillati</taxon>
        <taxon>Actinomycetota</taxon>
        <taxon>Actinomycetes</taxon>
        <taxon>Kitasatosporales</taxon>
        <taxon>Streptomycetaceae</taxon>
        <taxon>Streptomyces</taxon>
    </lineage>
</organism>
<evidence type="ECO:0000313" key="1">
    <source>
        <dbReference type="EMBL" id="MBB4892151.1"/>
    </source>
</evidence>